<reference evidence="1" key="1">
    <citation type="journal article" date="2020" name="Stud. Mycol.">
        <title>101 Dothideomycetes genomes: a test case for predicting lifestyles and emergence of pathogens.</title>
        <authorList>
            <person name="Haridas S."/>
            <person name="Albert R."/>
            <person name="Binder M."/>
            <person name="Bloem J."/>
            <person name="Labutti K."/>
            <person name="Salamov A."/>
            <person name="Andreopoulos B."/>
            <person name="Baker S."/>
            <person name="Barry K."/>
            <person name="Bills G."/>
            <person name="Bluhm B."/>
            <person name="Cannon C."/>
            <person name="Castanera R."/>
            <person name="Culley D."/>
            <person name="Daum C."/>
            <person name="Ezra D."/>
            <person name="Gonzalez J."/>
            <person name="Henrissat B."/>
            <person name="Kuo A."/>
            <person name="Liang C."/>
            <person name="Lipzen A."/>
            <person name="Lutzoni F."/>
            <person name="Magnuson J."/>
            <person name="Mondo S."/>
            <person name="Nolan M."/>
            <person name="Ohm R."/>
            <person name="Pangilinan J."/>
            <person name="Park H.-J."/>
            <person name="Ramirez L."/>
            <person name="Alfaro M."/>
            <person name="Sun H."/>
            <person name="Tritt A."/>
            <person name="Yoshinaga Y."/>
            <person name="Zwiers L.-H."/>
            <person name="Turgeon B."/>
            <person name="Goodwin S."/>
            <person name="Spatafora J."/>
            <person name="Crous P."/>
            <person name="Grigoriev I."/>
        </authorList>
    </citation>
    <scope>NUCLEOTIDE SEQUENCE</scope>
    <source>
        <strain evidence="1">CBS 125425</strain>
    </source>
</reference>
<accession>A0A9P4V051</accession>
<organism evidence="1 2">
    <name type="scientific">Polyplosphaeria fusca</name>
    <dbReference type="NCBI Taxonomy" id="682080"/>
    <lineage>
        <taxon>Eukaryota</taxon>
        <taxon>Fungi</taxon>
        <taxon>Dikarya</taxon>
        <taxon>Ascomycota</taxon>
        <taxon>Pezizomycotina</taxon>
        <taxon>Dothideomycetes</taxon>
        <taxon>Pleosporomycetidae</taxon>
        <taxon>Pleosporales</taxon>
        <taxon>Tetraplosphaeriaceae</taxon>
        <taxon>Polyplosphaeria</taxon>
    </lineage>
</organism>
<proteinExistence type="predicted"/>
<dbReference type="InterPro" id="IPR010828">
    <property type="entry name" value="Atf2/Sli1-like"/>
</dbReference>
<sequence>MAAARSHASSKIRGMGCHEAYQLAMHTLDMYRGTIVTCRYSLPAALSRPEALATLKAKFCDALVRIVLDQPHLQVGIIGEKTKNPAFVSLDRLDLQNHVQWITLDDASHFRQRYFETIHTELDAKYTNISTQPGWRVVVLHKFGAELEVLYVWNHTHHDGSSGRLFHVHLLRYLNEMARQDKEPIVDVQDDSSPWILDLPAMTANKLPPNPEILTSWPMSPGFAFRELWNEFKPAFLPRDTHAHWAPIRATPYKTRFLNFTLDTQLVSKVVAACRLHNTTLTGLLQSLVLISLSSALPSARGFASRTPYDLRHILPSHTKKYPHLDPKSSMCNYVSVVDSVFPPALVTAIRSHMPPSTTPQHLPAQLMDTVWSTAAAVRNAIKTRLASGMHNDIIAIMKLCPDWNAHQRGELRRARFFSWLVTNLGVLGGEEGTEEGGWGLRRAELILSAETPSAALSVSVVTVAKREMCVTCSWQEGVVEEGVGEQLMGDLERWMTDIGASMA</sequence>
<gene>
    <name evidence="1" type="ORF">EJ04DRAFT_295495</name>
</gene>
<dbReference type="EMBL" id="ML996166">
    <property type="protein sequence ID" value="KAF2733109.1"/>
    <property type="molecule type" value="Genomic_DNA"/>
</dbReference>
<dbReference type="Proteomes" id="UP000799444">
    <property type="component" value="Unassembled WGS sequence"/>
</dbReference>
<evidence type="ECO:0008006" key="3">
    <source>
        <dbReference type="Google" id="ProtNLM"/>
    </source>
</evidence>
<comment type="caution">
    <text evidence="1">The sequence shown here is derived from an EMBL/GenBank/DDBJ whole genome shotgun (WGS) entry which is preliminary data.</text>
</comment>
<evidence type="ECO:0000313" key="2">
    <source>
        <dbReference type="Proteomes" id="UP000799444"/>
    </source>
</evidence>
<dbReference type="GO" id="GO:0008080">
    <property type="term" value="F:N-acetyltransferase activity"/>
    <property type="evidence" value="ECO:0007669"/>
    <property type="project" value="TreeGrafter"/>
</dbReference>
<dbReference type="OrthoDB" id="2150604at2759"/>
<protein>
    <recommendedName>
        <fullName evidence="3">Alcohol acetyltransferase</fullName>
    </recommendedName>
</protein>
<dbReference type="Pfam" id="PF07247">
    <property type="entry name" value="AATase"/>
    <property type="match status" value="1"/>
</dbReference>
<dbReference type="SUPFAM" id="SSF52777">
    <property type="entry name" value="CoA-dependent acyltransferases"/>
    <property type="match status" value="1"/>
</dbReference>
<keyword evidence="2" id="KW-1185">Reference proteome</keyword>
<dbReference type="PANTHER" id="PTHR28037:SF1">
    <property type="entry name" value="ALCOHOL O-ACETYLTRANSFERASE 1-RELATED"/>
    <property type="match status" value="1"/>
</dbReference>
<dbReference type="PANTHER" id="PTHR28037">
    <property type="entry name" value="ALCOHOL O-ACETYLTRANSFERASE 1-RELATED"/>
    <property type="match status" value="1"/>
</dbReference>
<name>A0A9P4V051_9PLEO</name>
<dbReference type="InterPro" id="IPR052058">
    <property type="entry name" value="Alcohol_O-acetyltransferase"/>
</dbReference>
<evidence type="ECO:0000313" key="1">
    <source>
        <dbReference type="EMBL" id="KAF2733109.1"/>
    </source>
</evidence>
<dbReference type="AlphaFoldDB" id="A0A9P4V051"/>